<geneLocation type="plasmid" evidence="1">
    <name>pJ340-114</name>
</geneLocation>
<reference evidence="1" key="1">
    <citation type="submission" date="2012-01" db="EMBL/GenBank/DDBJ databases">
        <authorList>
            <person name="Summers A.O."/>
            <person name="Wireman J."/>
            <person name="Sale K."/>
        </authorList>
    </citation>
    <scope>NUCLEOTIDE SEQUENCE</scope>
    <source>
        <strain evidence="1">J3-40</strain>
        <plasmid evidence="1">pJ340-114</plasmid>
    </source>
</reference>
<proteinExistence type="predicted"/>
<dbReference type="AlphaFoldDB" id="I3W1E3"/>
<evidence type="ECO:0000313" key="1">
    <source>
        <dbReference type="EMBL" id="AFK89420.1"/>
    </source>
</evidence>
<dbReference type="EMBL" id="JQ418529">
    <property type="protein sequence ID" value="AFK89420.1"/>
    <property type="molecule type" value="Genomic_DNA"/>
</dbReference>
<accession>I3W1E3</accession>
<organism evidence="1">
    <name type="scientific">Arthrobacter sp. J3.40</name>
    <dbReference type="NCBI Taxonomy" id="347209"/>
    <lineage>
        <taxon>Bacteria</taxon>
        <taxon>Bacillati</taxon>
        <taxon>Actinomycetota</taxon>
        <taxon>Actinomycetes</taxon>
        <taxon>Micrococcales</taxon>
        <taxon>Micrococcaceae</taxon>
        <taxon>Arthrobacter</taxon>
    </lineage>
</organism>
<keyword evidence="1" id="KW-0614">Plasmid</keyword>
<protein>
    <submittedName>
        <fullName evidence="1">Uncharacterized protein</fullName>
    </submittedName>
</protein>
<name>I3W1E3_9MICC</name>
<sequence>MDTPEEMDDFERLHDLVTEMDDIKGLLDVMTGLAAEALTRAAGAAVECAVTLAGRRLRSSSIPVSGLRRRRDVVDRSPRSGRGFCLGRHSW</sequence>